<dbReference type="AlphaFoldDB" id="A0AAV4VY04"/>
<accession>A0AAV4VY04</accession>
<dbReference type="Proteomes" id="UP001054945">
    <property type="component" value="Unassembled WGS sequence"/>
</dbReference>
<evidence type="ECO:0000313" key="2">
    <source>
        <dbReference type="Proteomes" id="UP001054945"/>
    </source>
</evidence>
<proteinExistence type="predicted"/>
<dbReference type="EMBL" id="BPLR01015263">
    <property type="protein sequence ID" value="GIY74829.1"/>
    <property type="molecule type" value="Genomic_DNA"/>
</dbReference>
<reference evidence="1 2" key="1">
    <citation type="submission" date="2021-06" db="EMBL/GenBank/DDBJ databases">
        <title>Caerostris extrusa draft genome.</title>
        <authorList>
            <person name="Kono N."/>
            <person name="Arakawa K."/>
        </authorList>
    </citation>
    <scope>NUCLEOTIDE SEQUENCE [LARGE SCALE GENOMIC DNA]</scope>
</reference>
<name>A0AAV4VY04_CAEEX</name>
<evidence type="ECO:0000313" key="1">
    <source>
        <dbReference type="EMBL" id="GIY74829.1"/>
    </source>
</evidence>
<sequence length="187" mass="21839">MAYTPQVDNKWILHTYTPQVKQYANGNHILHKRNESIIFTKTPLYSISGYFQVELYTKIKTAFQYTDFFLDILGDWNHFNPGQLSGDFVESVYIENSTRTGHPTAMIYLPQPKSTKLMKDSFRSISSRSIHLNIRLPTISDGHNERCNYPAIIEVERTVFHHLHLVGNLRLTLVWNLPVVERQIYPE</sequence>
<gene>
    <name evidence="1" type="ORF">CEXT_574141</name>
</gene>
<keyword evidence="2" id="KW-1185">Reference proteome</keyword>
<organism evidence="1 2">
    <name type="scientific">Caerostris extrusa</name>
    <name type="common">Bark spider</name>
    <name type="synonym">Caerostris bankana</name>
    <dbReference type="NCBI Taxonomy" id="172846"/>
    <lineage>
        <taxon>Eukaryota</taxon>
        <taxon>Metazoa</taxon>
        <taxon>Ecdysozoa</taxon>
        <taxon>Arthropoda</taxon>
        <taxon>Chelicerata</taxon>
        <taxon>Arachnida</taxon>
        <taxon>Araneae</taxon>
        <taxon>Araneomorphae</taxon>
        <taxon>Entelegynae</taxon>
        <taxon>Araneoidea</taxon>
        <taxon>Araneidae</taxon>
        <taxon>Caerostris</taxon>
    </lineage>
</organism>
<comment type="caution">
    <text evidence="1">The sequence shown here is derived from an EMBL/GenBank/DDBJ whole genome shotgun (WGS) entry which is preliminary data.</text>
</comment>
<protein>
    <submittedName>
        <fullName evidence="1">Uncharacterized protein</fullName>
    </submittedName>
</protein>